<keyword evidence="4" id="KW-1185">Reference proteome</keyword>
<dbReference type="PANTHER" id="PTHR42776">
    <property type="entry name" value="SERINE PEPTIDASE S9 FAMILY MEMBER"/>
    <property type="match status" value="1"/>
</dbReference>
<dbReference type="GeneID" id="301711592"/>
<organism evidence="3 4">
    <name type="scientific">Chryseobacterium cucumeris</name>
    <dbReference type="NCBI Taxonomy" id="1813611"/>
    <lineage>
        <taxon>Bacteria</taxon>
        <taxon>Pseudomonadati</taxon>
        <taxon>Bacteroidota</taxon>
        <taxon>Flavobacteriia</taxon>
        <taxon>Flavobacteriales</taxon>
        <taxon>Weeksellaceae</taxon>
        <taxon>Chryseobacterium group</taxon>
        <taxon>Chryseobacterium</taxon>
    </lineage>
</organism>
<sequence>MAININKLIILLLILLGMVCYGQAFRDSLKDESSQYHNIAVNKVSDDSKWIVATKVYRNNYDTAVVLAAGRSGVKSLVGTLTKKYQYSFVKGNQLLALGQGKALLWNLATGMQKEVKTGREGSDSGSIIQCGIMEKGQKYFVQTSDSILHIYNAKSELLERVERVQYFRLSGSVSALYIVKKEGRENQLVRYSGDKVERVYSTSGMIRSIEETPSGKLMILKEEVSSGGNAGTESKSQKIVFVDTANLELLYPDIGEIKQEEYLRFTEIQKGKAVMITGMTHIAAEKGTVDIWYGNDGNLEAKQEGSFVKRYWIWQKDEGKVIKVPSDRFTTVASLNNPDYFLIFNRDELQNYSTLFPLIHGWFYNMKKNTYEDLGIMQAEVSVSDRGNHFVYKNKEGIWILLDTETLNRVALEKKDLTKAYFSKDGKTIYFETSSDLWRYEINNGKFTALTIDKENEVRVVTKDETDLYPETGYNFRRSILDINAPVLLSLTRKGTIEKTFLKWHKGKVETLMASSGSNITWYKTDGMLNKAIYVEESLHKPPGIVYKEIGHPKGDVIFQSNPQDKTSALISMEIISFKNKEEISLKGLLYYPIGYTEGKKYPMVVHIYEVQSRNPNQYLSPLNNFPVGFSIKKLLEEGYFVYLPDIVNGVSGVGLSALDCVESSLDALENHPGVDLRNVGLIGHSFGGYRTNFIAGHSHRFKTYISGAGASDLTRMYFSYNETSSTPFYWQFEEGQYNMDASFAENKKLYMDNNPIDNVHLVSAPMLLWTGMEDKRIVWDQTIELYIGLKRNKKDVVALLYPGEGHVFTTGSLAEKDLEIRIRDWWDYFLKGKRGIPWIEKQMKKDIQF</sequence>
<dbReference type="EMBL" id="RJTW01000003">
    <property type="protein sequence ID" value="ROH94809.1"/>
    <property type="molecule type" value="Genomic_DNA"/>
</dbReference>
<evidence type="ECO:0000313" key="3">
    <source>
        <dbReference type="EMBL" id="ROH94809.1"/>
    </source>
</evidence>
<dbReference type="Proteomes" id="UP000281899">
    <property type="component" value="Unassembled WGS sequence"/>
</dbReference>
<keyword evidence="1" id="KW-0378">Hydrolase</keyword>
<evidence type="ECO:0000256" key="1">
    <source>
        <dbReference type="ARBA" id="ARBA00022801"/>
    </source>
</evidence>
<dbReference type="InterPro" id="IPR001375">
    <property type="entry name" value="Peptidase_S9_cat"/>
</dbReference>
<protein>
    <submittedName>
        <fullName evidence="3">S9 family peptidase</fullName>
    </submittedName>
</protein>
<proteinExistence type="predicted"/>
<comment type="caution">
    <text evidence="3">The sequence shown here is derived from an EMBL/GenBank/DDBJ whole genome shotgun (WGS) entry which is preliminary data.</text>
</comment>
<gene>
    <name evidence="3" type="ORF">EGI15_02820</name>
</gene>
<evidence type="ECO:0000259" key="2">
    <source>
        <dbReference type="Pfam" id="PF00326"/>
    </source>
</evidence>
<evidence type="ECO:0000313" key="4">
    <source>
        <dbReference type="Proteomes" id="UP000281899"/>
    </source>
</evidence>
<reference evidence="3 4" key="1">
    <citation type="submission" date="2018-11" db="EMBL/GenBank/DDBJ databases">
        <title>Proposal to divide the Flavobacteriaceae and reorganize its genera based on Amino Acid Identity values calculated from whole genome sequences.</title>
        <authorList>
            <person name="Nicholson A.C."/>
            <person name="Gulvik C.A."/>
            <person name="Whitney A.M."/>
            <person name="Humrighouse B.W."/>
            <person name="Bell M."/>
            <person name="Holmes B."/>
            <person name="Steigerwalt A."/>
            <person name="Villarma A."/>
            <person name="Sheth M."/>
            <person name="Batra D."/>
            <person name="Pryor J."/>
            <person name="Bernardet J.-F."/>
            <person name="Hugo C."/>
            <person name="Kampfer P."/>
            <person name="Newman J."/>
            <person name="Mcquiston J.R."/>
        </authorList>
    </citation>
    <scope>NUCLEOTIDE SEQUENCE [LARGE SCALE GENOMIC DNA]</scope>
    <source>
        <strain evidence="3 4">G0235</strain>
    </source>
</reference>
<dbReference type="SUPFAM" id="SSF82171">
    <property type="entry name" value="DPP6 N-terminal domain-like"/>
    <property type="match status" value="1"/>
</dbReference>
<dbReference type="PANTHER" id="PTHR42776:SF4">
    <property type="entry name" value="ACYLAMINO-ACID-RELEASING ENZYME"/>
    <property type="match status" value="1"/>
</dbReference>
<dbReference type="Gene3D" id="3.40.50.1820">
    <property type="entry name" value="alpha/beta hydrolase"/>
    <property type="match status" value="1"/>
</dbReference>
<dbReference type="InterPro" id="IPR029058">
    <property type="entry name" value="AB_hydrolase_fold"/>
</dbReference>
<feature type="domain" description="Peptidase S9 prolyl oligopeptidase catalytic" evidence="2">
    <location>
        <begin position="667"/>
        <end position="832"/>
    </location>
</feature>
<dbReference type="Pfam" id="PF00326">
    <property type="entry name" value="Peptidase_S9"/>
    <property type="match status" value="1"/>
</dbReference>
<accession>A0ABX9X956</accession>
<dbReference type="SUPFAM" id="SSF53474">
    <property type="entry name" value="alpha/beta-Hydrolases"/>
    <property type="match status" value="1"/>
</dbReference>
<dbReference type="RefSeq" id="WP_123277885.1">
    <property type="nucleotide sequence ID" value="NZ_RJTW01000003.1"/>
</dbReference>
<name>A0ABX9X956_9FLAO</name>